<dbReference type="Gene3D" id="1.10.1370.10">
    <property type="entry name" value="Neurolysin, domain 3"/>
    <property type="match status" value="1"/>
</dbReference>
<name>A0A645HA22_9ZZZZ</name>
<proteinExistence type="predicted"/>
<accession>A0A645HA22</accession>
<comment type="caution">
    <text evidence="1">The sequence shown here is derived from an EMBL/GenBank/DDBJ whole genome shotgun (WGS) entry which is preliminary data.</text>
</comment>
<dbReference type="AlphaFoldDB" id="A0A645HA22"/>
<dbReference type="EMBL" id="VSSQ01089713">
    <property type="protein sequence ID" value="MPN35877.1"/>
    <property type="molecule type" value="Genomic_DNA"/>
</dbReference>
<gene>
    <name evidence="1" type="ORF">SDC9_183379</name>
</gene>
<sequence>MATVFEKAPEKYFDKKAGLRLRKEIYEPGDSRDVNVSVRKFLGRKPSREPFLKRIGIGS</sequence>
<protein>
    <submittedName>
        <fullName evidence="1">Uncharacterized protein</fullName>
    </submittedName>
</protein>
<reference evidence="1" key="1">
    <citation type="submission" date="2019-08" db="EMBL/GenBank/DDBJ databases">
        <authorList>
            <person name="Kucharzyk K."/>
            <person name="Murdoch R.W."/>
            <person name="Higgins S."/>
            <person name="Loffler F."/>
        </authorList>
    </citation>
    <scope>NUCLEOTIDE SEQUENCE</scope>
</reference>
<dbReference type="InterPro" id="IPR024077">
    <property type="entry name" value="Neurolysin/TOP_dom2"/>
</dbReference>
<organism evidence="1">
    <name type="scientific">bioreactor metagenome</name>
    <dbReference type="NCBI Taxonomy" id="1076179"/>
    <lineage>
        <taxon>unclassified sequences</taxon>
        <taxon>metagenomes</taxon>
        <taxon>ecological metagenomes</taxon>
    </lineage>
</organism>
<evidence type="ECO:0000313" key="1">
    <source>
        <dbReference type="EMBL" id="MPN35877.1"/>
    </source>
</evidence>
<dbReference type="SUPFAM" id="SSF55486">
    <property type="entry name" value="Metalloproteases ('zincins'), catalytic domain"/>
    <property type="match status" value="1"/>
</dbReference>